<organism evidence="2">
    <name type="scientific">marine sediment metagenome</name>
    <dbReference type="NCBI Taxonomy" id="412755"/>
    <lineage>
        <taxon>unclassified sequences</taxon>
        <taxon>metagenomes</taxon>
        <taxon>ecological metagenomes</taxon>
    </lineage>
</organism>
<proteinExistence type="predicted"/>
<reference evidence="2" key="1">
    <citation type="journal article" date="2014" name="Front. Microbiol.">
        <title>High frequency of phylogenetically diverse reductive dehalogenase-homologous genes in deep subseafloor sedimentary metagenomes.</title>
        <authorList>
            <person name="Kawai M."/>
            <person name="Futagami T."/>
            <person name="Toyoda A."/>
            <person name="Takaki Y."/>
            <person name="Nishi S."/>
            <person name="Hori S."/>
            <person name="Arai W."/>
            <person name="Tsubouchi T."/>
            <person name="Morono Y."/>
            <person name="Uchiyama I."/>
            <person name="Ito T."/>
            <person name="Fujiyama A."/>
            <person name="Inagaki F."/>
            <person name="Takami H."/>
        </authorList>
    </citation>
    <scope>NUCLEOTIDE SEQUENCE</scope>
    <source>
        <strain evidence="2">Expedition CK06-06</strain>
    </source>
</reference>
<dbReference type="InterPro" id="IPR055342">
    <property type="entry name" value="MreC_beta-barrel_core"/>
</dbReference>
<dbReference type="Pfam" id="PF04085">
    <property type="entry name" value="MreC"/>
    <property type="match status" value="1"/>
</dbReference>
<dbReference type="InterPro" id="IPR042175">
    <property type="entry name" value="Cell/Rod_MreC_2"/>
</dbReference>
<dbReference type="Gene3D" id="2.40.10.350">
    <property type="entry name" value="Rod shape-determining protein MreC, domain 2"/>
    <property type="match status" value="1"/>
</dbReference>
<dbReference type="AlphaFoldDB" id="X1HN79"/>
<feature type="domain" description="Rod shape-determining protein MreC beta-barrel core" evidence="1">
    <location>
        <begin position="4"/>
        <end position="67"/>
    </location>
</feature>
<feature type="non-terminal residue" evidence="2">
    <location>
        <position position="1"/>
    </location>
</feature>
<evidence type="ECO:0000313" key="2">
    <source>
        <dbReference type="EMBL" id="GAH46773.1"/>
    </source>
</evidence>
<name>X1HN79_9ZZZZ</name>
<sequence length="73" mass="8117">KKLKVPKENQIKKGDIIQTTTLGGSFPKGLLVGEVEKVRKTDVAPYQQGAIKPYFTATPLRALFVIKNFKSIE</sequence>
<evidence type="ECO:0000259" key="1">
    <source>
        <dbReference type="Pfam" id="PF04085"/>
    </source>
</evidence>
<dbReference type="EMBL" id="BARU01007653">
    <property type="protein sequence ID" value="GAH46773.1"/>
    <property type="molecule type" value="Genomic_DNA"/>
</dbReference>
<protein>
    <recommendedName>
        <fullName evidence="1">Rod shape-determining protein MreC beta-barrel core domain-containing protein</fullName>
    </recommendedName>
</protein>
<accession>X1HN79</accession>
<gene>
    <name evidence="2" type="ORF">S03H2_15082</name>
</gene>
<comment type="caution">
    <text evidence="2">The sequence shown here is derived from an EMBL/GenBank/DDBJ whole genome shotgun (WGS) entry which is preliminary data.</text>
</comment>